<evidence type="ECO:0000256" key="2">
    <source>
        <dbReference type="ARBA" id="ARBA00023125"/>
    </source>
</evidence>
<dbReference type="InterPro" id="IPR039420">
    <property type="entry name" value="WalR-like"/>
</dbReference>
<evidence type="ECO:0000256" key="3">
    <source>
        <dbReference type="ARBA" id="ARBA00023163"/>
    </source>
</evidence>
<keyword evidence="2" id="KW-0238">DNA-binding</keyword>
<dbReference type="EMBL" id="JBEXRX010000019">
    <property type="protein sequence ID" value="MEU0152205.1"/>
    <property type="molecule type" value="Genomic_DNA"/>
</dbReference>
<organism evidence="7 8">
    <name type="scientific">Micromonospora fulviviridis</name>
    <dbReference type="NCBI Taxonomy" id="47860"/>
    <lineage>
        <taxon>Bacteria</taxon>
        <taxon>Bacillati</taxon>
        <taxon>Actinomycetota</taxon>
        <taxon>Actinomycetes</taxon>
        <taxon>Micromonosporales</taxon>
        <taxon>Micromonosporaceae</taxon>
        <taxon>Micromonospora</taxon>
    </lineage>
</organism>
<evidence type="ECO:0000259" key="5">
    <source>
        <dbReference type="PROSITE" id="PS50043"/>
    </source>
</evidence>
<protein>
    <submittedName>
        <fullName evidence="7">Response regulator transcription factor</fullName>
    </submittedName>
</protein>
<comment type="caution">
    <text evidence="4">Lacks conserved residue(s) required for the propagation of feature annotation.</text>
</comment>
<evidence type="ECO:0000313" key="7">
    <source>
        <dbReference type="EMBL" id="MEU0152205.1"/>
    </source>
</evidence>
<dbReference type="SUPFAM" id="SSF52172">
    <property type="entry name" value="CheY-like"/>
    <property type="match status" value="1"/>
</dbReference>
<dbReference type="PROSITE" id="PS50110">
    <property type="entry name" value="RESPONSE_REGULATORY"/>
    <property type="match status" value="1"/>
</dbReference>
<dbReference type="RefSeq" id="WP_355664189.1">
    <property type="nucleotide sequence ID" value="NZ_JBEXRX010000019.1"/>
</dbReference>
<dbReference type="InterPro" id="IPR011006">
    <property type="entry name" value="CheY-like_superfamily"/>
</dbReference>
<evidence type="ECO:0000256" key="1">
    <source>
        <dbReference type="ARBA" id="ARBA00023015"/>
    </source>
</evidence>
<dbReference type="InterPro" id="IPR000792">
    <property type="entry name" value="Tscrpt_reg_LuxR_C"/>
</dbReference>
<keyword evidence="8" id="KW-1185">Reference proteome</keyword>
<reference evidence="7 8" key="1">
    <citation type="submission" date="2024-06" db="EMBL/GenBank/DDBJ databases">
        <title>The Natural Products Discovery Center: Release of the First 8490 Sequenced Strains for Exploring Actinobacteria Biosynthetic Diversity.</title>
        <authorList>
            <person name="Kalkreuter E."/>
            <person name="Kautsar S.A."/>
            <person name="Yang D."/>
            <person name="Bader C.D."/>
            <person name="Teijaro C.N."/>
            <person name="Fluegel L."/>
            <person name="Davis C.M."/>
            <person name="Simpson J.R."/>
            <person name="Lauterbach L."/>
            <person name="Steele A.D."/>
            <person name="Gui C."/>
            <person name="Meng S."/>
            <person name="Li G."/>
            <person name="Viehrig K."/>
            <person name="Ye F."/>
            <person name="Su P."/>
            <person name="Kiefer A.F."/>
            <person name="Nichols A."/>
            <person name="Cepeda A.J."/>
            <person name="Yan W."/>
            <person name="Fan B."/>
            <person name="Jiang Y."/>
            <person name="Adhikari A."/>
            <person name="Zheng C.-J."/>
            <person name="Schuster L."/>
            <person name="Cowan T.M."/>
            <person name="Smanski M.J."/>
            <person name="Chevrette M.G."/>
            <person name="De Carvalho L.P.S."/>
            <person name="Shen B."/>
        </authorList>
    </citation>
    <scope>NUCLEOTIDE SEQUENCE [LARGE SCALE GENOMIC DNA]</scope>
    <source>
        <strain evidence="7 8">NPDC006286</strain>
    </source>
</reference>
<gene>
    <name evidence="7" type="ORF">ABZ071_09815</name>
</gene>
<dbReference type="SMART" id="SM00421">
    <property type="entry name" value="HTH_LUXR"/>
    <property type="match status" value="1"/>
</dbReference>
<dbReference type="SUPFAM" id="SSF46894">
    <property type="entry name" value="C-terminal effector domain of the bipartite response regulators"/>
    <property type="match status" value="1"/>
</dbReference>
<dbReference type="Proteomes" id="UP001550348">
    <property type="component" value="Unassembled WGS sequence"/>
</dbReference>
<dbReference type="PROSITE" id="PS50043">
    <property type="entry name" value="HTH_LUXR_2"/>
    <property type="match status" value="1"/>
</dbReference>
<sequence length="217" mass="22980">MAIIDDQPITRAGMERVLADEPGFAIGASVSSVDEIDTLDGAGAYGVAVVAISARDARSCVDIVISVSKVARPVVISTWDGENMLWDAIRAGARGCVTRSCDQREMVMALGIAATGALYVSPDLIGHLHEQLGRPRRPGREVTVGLAPREIETARLISLGLTQRQIATRMGLSEATVNTYAKRIRSKLKVGNKAELTRAAIGLGLVGDDCGDLYHAA</sequence>
<proteinExistence type="predicted"/>
<feature type="domain" description="Response regulatory" evidence="6">
    <location>
        <begin position="1"/>
        <end position="114"/>
    </location>
</feature>
<dbReference type="Gene3D" id="3.40.50.2300">
    <property type="match status" value="1"/>
</dbReference>
<dbReference type="CDD" id="cd06170">
    <property type="entry name" value="LuxR_C_like"/>
    <property type="match status" value="1"/>
</dbReference>
<evidence type="ECO:0000256" key="4">
    <source>
        <dbReference type="PROSITE-ProRule" id="PRU00169"/>
    </source>
</evidence>
<accession>A0ABV2VHC2</accession>
<comment type="caution">
    <text evidence="7">The sequence shown here is derived from an EMBL/GenBank/DDBJ whole genome shotgun (WGS) entry which is preliminary data.</text>
</comment>
<dbReference type="PANTHER" id="PTHR43214">
    <property type="entry name" value="TWO-COMPONENT RESPONSE REGULATOR"/>
    <property type="match status" value="1"/>
</dbReference>
<keyword evidence="3" id="KW-0804">Transcription</keyword>
<evidence type="ECO:0000313" key="8">
    <source>
        <dbReference type="Proteomes" id="UP001550348"/>
    </source>
</evidence>
<dbReference type="PRINTS" id="PR00038">
    <property type="entry name" value="HTHLUXR"/>
</dbReference>
<feature type="domain" description="HTH luxR-type" evidence="5">
    <location>
        <begin position="139"/>
        <end position="204"/>
    </location>
</feature>
<dbReference type="InterPro" id="IPR016032">
    <property type="entry name" value="Sig_transdc_resp-reg_C-effctor"/>
</dbReference>
<dbReference type="Pfam" id="PF00196">
    <property type="entry name" value="GerE"/>
    <property type="match status" value="1"/>
</dbReference>
<evidence type="ECO:0000259" key="6">
    <source>
        <dbReference type="PROSITE" id="PS50110"/>
    </source>
</evidence>
<dbReference type="PANTHER" id="PTHR43214:SF41">
    <property type="entry name" value="NITRATE_NITRITE RESPONSE REGULATOR PROTEIN NARP"/>
    <property type="match status" value="1"/>
</dbReference>
<dbReference type="InterPro" id="IPR001789">
    <property type="entry name" value="Sig_transdc_resp-reg_receiver"/>
</dbReference>
<name>A0ABV2VHC2_9ACTN</name>
<keyword evidence="1" id="KW-0805">Transcription regulation</keyword>